<dbReference type="EMBL" id="CAFBNG010000047">
    <property type="protein sequence ID" value="CAB4936574.1"/>
    <property type="molecule type" value="Genomic_DNA"/>
</dbReference>
<dbReference type="Gene3D" id="1.10.357.10">
    <property type="entry name" value="Tetracycline Repressor, domain 2"/>
    <property type="match status" value="1"/>
</dbReference>
<evidence type="ECO:0000256" key="2">
    <source>
        <dbReference type="ARBA" id="ARBA00023125"/>
    </source>
</evidence>
<keyword evidence="1" id="KW-0805">Transcription regulation</keyword>
<evidence type="ECO:0000256" key="1">
    <source>
        <dbReference type="ARBA" id="ARBA00023015"/>
    </source>
</evidence>
<protein>
    <submittedName>
        <fullName evidence="6">Unannotated protein</fullName>
    </submittedName>
</protein>
<proteinExistence type="predicted"/>
<dbReference type="SUPFAM" id="SSF46689">
    <property type="entry name" value="Homeodomain-like"/>
    <property type="match status" value="1"/>
</dbReference>
<evidence type="ECO:0000313" key="6">
    <source>
        <dbReference type="EMBL" id="CAB5001005.1"/>
    </source>
</evidence>
<accession>A0A6J7P901</accession>
<dbReference type="InterPro" id="IPR001647">
    <property type="entry name" value="HTH_TetR"/>
</dbReference>
<dbReference type="GO" id="GO:0000976">
    <property type="term" value="F:transcription cis-regulatory region binding"/>
    <property type="evidence" value="ECO:0007669"/>
    <property type="project" value="TreeGrafter"/>
</dbReference>
<evidence type="ECO:0000313" key="5">
    <source>
        <dbReference type="EMBL" id="CAB4936574.1"/>
    </source>
</evidence>
<feature type="domain" description="HTH tetR-type" evidence="4">
    <location>
        <begin position="5"/>
        <end position="65"/>
    </location>
</feature>
<evidence type="ECO:0000256" key="3">
    <source>
        <dbReference type="ARBA" id="ARBA00023163"/>
    </source>
</evidence>
<name>A0A6J7P901_9ZZZZ</name>
<sequence>MASMNRTSEAILDGCKTLIARHGISGASMSEIADEAEVSRATLYNHHRDKESVLRALLEREIAALCALADSDGSAIAALAAIGERVSTDPALAAIRNSDFAIFTQMLTSLEDSLFTQIRSTLTQLVGQASCENALRWLLGIALAPMSRDEIARGASTLTA</sequence>
<keyword evidence="3" id="KW-0804">Transcription</keyword>
<dbReference type="Pfam" id="PF00440">
    <property type="entry name" value="TetR_N"/>
    <property type="match status" value="1"/>
</dbReference>
<reference evidence="6" key="1">
    <citation type="submission" date="2020-05" db="EMBL/GenBank/DDBJ databases">
        <authorList>
            <person name="Chiriac C."/>
            <person name="Salcher M."/>
            <person name="Ghai R."/>
            <person name="Kavagutti S V."/>
        </authorList>
    </citation>
    <scope>NUCLEOTIDE SEQUENCE</scope>
</reference>
<dbReference type="AlphaFoldDB" id="A0A6J7P901"/>
<dbReference type="PANTHER" id="PTHR30055:SF234">
    <property type="entry name" value="HTH-TYPE TRANSCRIPTIONAL REGULATOR BETI"/>
    <property type="match status" value="1"/>
</dbReference>
<dbReference type="PANTHER" id="PTHR30055">
    <property type="entry name" value="HTH-TYPE TRANSCRIPTIONAL REGULATOR RUTR"/>
    <property type="match status" value="1"/>
</dbReference>
<dbReference type="GO" id="GO:0003700">
    <property type="term" value="F:DNA-binding transcription factor activity"/>
    <property type="evidence" value="ECO:0007669"/>
    <property type="project" value="TreeGrafter"/>
</dbReference>
<dbReference type="PROSITE" id="PS50977">
    <property type="entry name" value="HTH_TETR_2"/>
    <property type="match status" value="1"/>
</dbReference>
<keyword evidence="2" id="KW-0238">DNA-binding</keyword>
<dbReference type="InterPro" id="IPR009057">
    <property type="entry name" value="Homeodomain-like_sf"/>
</dbReference>
<gene>
    <name evidence="5" type="ORF">UFOPK3774_00373</name>
    <name evidence="6" type="ORF">UFOPK4049_00438</name>
</gene>
<dbReference type="InterPro" id="IPR050109">
    <property type="entry name" value="HTH-type_TetR-like_transc_reg"/>
</dbReference>
<dbReference type="EMBL" id="CAFBPB010000040">
    <property type="protein sequence ID" value="CAB5001005.1"/>
    <property type="molecule type" value="Genomic_DNA"/>
</dbReference>
<dbReference type="PRINTS" id="PR00455">
    <property type="entry name" value="HTHTETR"/>
</dbReference>
<evidence type="ECO:0000259" key="4">
    <source>
        <dbReference type="PROSITE" id="PS50977"/>
    </source>
</evidence>
<organism evidence="6">
    <name type="scientific">freshwater metagenome</name>
    <dbReference type="NCBI Taxonomy" id="449393"/>
    <lineage>
        <taxon>unclassified sequences</taxon>
        <taxon>metagenomes</taxon>
        <taxon>ecological metagenomes</taxon>
    </lineage>
</organism>